<gene>
    <name evidence="3" type="ORF">DH2020_006294</name>
</gene>
<evidence type="ECO:0000259" key="2">
    <source>
        <dbReference type="Pfam" id="PF13966"/>
    </source>
</evidence>
<proteinExistence type="predicted"/>
<dbReference type="EMBL" id="JABTTQ020000004">
    <property type="protein sequence ID" value="KAK6158980.1"/>
    <property type="molecule type" value="Genomic_DNA"/>
</dbReference>
<feature type="region of interest" description="Disordered" evidence="1">
    <location>
        <begin position="328"/>
        <end position="391"/>
    </location>
</feature>
<name>A0ABR0XIG6_REHGL</name>
<dbReference type="Pfam" id="PF13966">
    <property type="entry name" value="zf-RVT"/>
    <property type="match status" value="1"/>
</dbReference>
<dbReference type="PANTHER" id="PTHR33116:SF66">
    <property type="entry name" value="REVERSE TRANSCRIPTASE ZINC-BINDING DOMAIN-CONTAINING PROTEIN"/>
    <property type="match status" value="1"/>
</dbReference>
<dbReference type="Proteomes" id="UP001318860">
    <property type="component" value="Unassembled WGS sequence"/>
</dbReference>
<feature type="compositionally biased region" description="Basic and acidic residues" evidence="1">
    <location>
        <begin position="342"/>
        <end position="353"/>
    </location>
</feature>
<dbReference type="PANTHER" id="PTHR33116">
    <property type="entry name" value="REVERSE TRANSCRIPTASE ZINC-BINDING DOMAIN-CONTAINING PROTEIN-RELATED-RELATED"/>
    <property type="match status" value="1"/>
</dbReference>
<feature type="domain" description="Reverse transcriptase zinc-binding" evidence="2">
    <location>
        <begin position="161"/>
        <end position="217"/>
    </location>
</feature>
<keyword evidence="4" id="KW-1185">Reference proteome</keyword>
<dbReference type="InterPro" id="IPR026960">
    <property type="entry name" value="RVT-Znf"/>
</dbReference>
<protein>
    <recommendedName>
        <fullName evidence="2">Reverse transcriptase zinc-binding domain-containing protein</fullName>
    </recommendedName>
</protein>
<evidence type="ECO:0000313" key="3">
    <source>
        <dbReference type="EMBL" id="KAK6158980.1"/>
    </source>
</evidence>
<accession>A0ABR0XIG6</accession>
<sequence>MPFRYLGVPLAAERLKVVYFEPLMDKIRSYINGWSGPTLSYAGRTEMGSKKACVAWKICCLPKHEGGLGLRDIKSWNHALSAKTLRNIHANKQTLWFWWIHHYYLRNRSIWDWTVHRDDSPLIKNILRIRDQLIDTCGSQQSAEQKIEYWSTRLLSKCTWDAYETFRPHGNNVCWKSIIWGPSIPPKYSFIMWLCILGRLKTKNSIGFMDIENDTCVSGTQLSNGLASIDKCVHRSALKWLKKEANGTGWQPKSKKTALASTVYQIWNARNMLIFEETTDMAKDETTVVMDIYDTIESSPDKGNQASGSNVAQYRFVLVDLPPQGARSLADDSTIDAQPTQVEDKIADSEAVKTAEAQSTHQANTSTTSNKDKPAEAQKAAIQREEARNPI</sequence>
<reference evidence="3 4" key="1">
    <citation type="journal article" date="2021" name="Comput. Struct. Biotechnol. J.">
        <title>De novo genome assembly of the potent medicinal plant Rehmannia glutinosa using nanopore technology.</title>
        <authorList>
            <person name="Ma L."/>
            <person name="Dong C."/>
            <person name="Song C."/>
            <person name="Wang X."/>
            <person name="Zheng X."/>
            <person name="Niu Y."/>
            <person name="Chen S."/>
            <person name="Feng W."/>
        </authorList>
    </citation>
    <scope>NUCLEOTIDE SEQUENCE [LARGE SCALE GENOMIC DNA]</scope>
    <source>
        <strain evidence="3">DH-2019</strain>
    </source>
</reference>
<organism evidence="3 4">
    <name type="scientific">Rehmannia glutinosa</name>
    <name type="common">Chinese foxglove</name>
    <dbReference type="NCBI Taxonomy" id="99300"/>
    <lineage>
        <taxon>Eukaryota</taxon>
        <taxon>Viridiplantae</taxon>
        <taxon>Streptophyta</taxon>
        <taxon>Embryophyta</taxon>
        <taxon>Tracheophyta</taxon>
        <taxon>Spermatophyta</taxon>
        <taxon>Magnoliopsida</taxon>
        <taxon>eudicotyledons</taxon>
        <taxon>Gunneridae</taxon>
        <taxon>Pentapetalae</taxon>
        <taxon>asterids</taxon>
        <taxon>lamiids</taxon>
        <taxon>Lamiales</taxon>
        <taxon>Orobanchaceae</taxon>
        <taxon>Rehmannieae</taxon>
        <taxon>Rehmannia</taxon>
    </lineage>
</organism>
<evidence type="ECO:0000313" key="4">
    <source>
        <dbReference type="Proteomes" id="UP001318860"/>
    </source>
</evidence>
<comment type="caution">
    <text evidence="3">The sequence shown here is derived from an EMBL/GenBank/DDBJ whole genome shotgun (WGS) entry which is preliminary data.</text>
</comment>
<feature type="compositionally biased region" description="Polar residues" evidence="1">
    <location>
        <begin position="356"/>
        <end position="369"/>
    </location>
</feature>
<feature type="compositionally biased region" description="Basic and acidic residues" evidence="1">
    <location>
        <begin position="370"/>
        <end position="391"/>
    </location>
</feature>
<evidence type="ECO:0000256" key="1">
    <source>
        <dbReference type="SAM" id="MobiDB-lite"/>
    </source>
</evidence>